<dbReference type="SUPFAM" id="SSF52833">
    <property type="entry name" value="Thioredoxin-like"/>
    <property type="match status" value="1"/>
</dbReference>
<evidence type="ECO:0000259" key="2">
    <source>
        <dbReference type="PROSITE" id="PS51352"/>
    </source>
</evidence>
<keyword evidence="1" id="KW-0732">Signal</keyword>
<dbReference type="InterPro" id="IPR036249">
    <property type="entry name" value="Thioredoxin-like_sf"/>
</dbReference>
<dbReference type="Gene3D" id="3.40.30.10">
    <property type="entry name" value="Glutaredoxin"/>
    <property type="match status" value="1"/>
</dbReference>
<feature type="signal peptide" evidence="1">
    <location>
        <begin position="1"/>
        <end position="20"/>
    </location>
</feature>
<feature type="domain" description="Thioredoxin" evidence="2">
    <location>
        <begin position="10"/>
        <end position="158"/>
    </location>
</feature>
<dbReference type="PATRIC" id="fig|652.5.peg.2543"/>
<dbReference type="RefSeq" id="WP_060586532.1">
    <property type="nucleotide sequence ID" value="NZ_CP013067.1"/>
</dbReference>
<dbReference type="PROSITE" id="PS51352">
    <property type="entry name" value="THIOREDOXIN_2"/>
    <property type="match status" value="1"/>
</dbReference>
<dbReference type="Proteomes" id="UP000058114">
    <property type="component" value="Chromosome"/>
</dbReference>
<dbReference type="InterPro" id="IPR013766">
    <property type="entry name" value="Thioredoxin_domain"/>
</dbReference>
<proteinExistence type="predicted"/>
<evidence type="ECO:0000256" key="1">
    <source>
        <dbReference type="SAM" id="SignalP"/>
    </source>
</evidence>
<accession>A0A0S2SIW3</accession>
<gene>
    <name evidence="3" type="ORF">WL1483_2199</name>
</gene>
<evidence type="ECO:0000313" key="4">
    <source>
        <dbReference type="Proteomes" id="UP000058114"/>
    </source>
</evidence>
<evidence type="ECO:0000313" key="3">
    <source>
        <dbReference type="EMBL" id="ALP41618.1"/>
    </source>
</evidence>
<dbReference type="EMBL" id="CP013067">
    <property type="protein sequence ID" value="ALP41618.1"/>
    <property type="molecule type" value="Genomic_DNA"/>
</dbReference>
<dbReference type="AlphaFoldDB" id="A0A0S2SIW3"/>
<protein>
    <recommendedName>
        <fullName evidence="2">Thioredoxin domain-containing protein</fullName>
    </recommendedName>
</protein>
<reference evidence="4" key="1">
    <citation type="submission" date="2015-10" db="EMBL/GenBank/DDBJ databases">
        <title>Complete Genome Sequence of Aeromonas schubertii strain WL1483.</title>
        <authorList>
            <person name="Liu L."/>
        </authorList>
    </citation>
    <scope>NUCLEOTIDE SEQUENCE [LARGE SCALE GENOMIC DNA]</scope>
    <source>
        <strain evidence="4">WL1483</strain>
    </source>
</reference>
<sequence>MKSLTALLLACALLPLPTLAAGWADGQPGYSQAYDPARNPLNDLSGARLKASMEKKKILLFVGGEWCRWCKEMNRFLDADPHLAKAFTDTFVVIKVNVSDENKNTHFLSVYPEFQGVPHFFILDKNGTLIKSVNTGLLEQGDSYSRDKFVRFVDYFAKW</sequence>
<reference evidence="3 4" key="2">
    <citation type="journal article" date="2016" name="Genome Announc.">
        <title>Complete Genome Sequence of the Highly Virulent Aeromonas schubertii Strain WL1483, Isolated from Diseased Snakehead Fish (Channa argus) in China.</title>
        <authorList>
            <person name="Liu L."/>
            <person name="Li N."/>
            <person name="Zhang D."/>
            <person name="Fu X."/>
            <person name="Shi C."/>
            <person name="Lin Q."/>
            <person name="Hao G."/>
        </authorList>
    </citation>
    <scope>NUCLEOTIDE SEQUENCE [LARGE SCALE GENOMIC DNA]</scope>
    <source>
        <strain evidence="3 4">WL1483</strain>
    </source>
</reference>
<dbReference type="Pfam" id="PF13899">
    <property type="entry name" value="Thioredoxin_7"/>
    <property type="match status" value="1"/>
</dbReference>
<dbReference type="KEGG" id="asr:WL1483_2199"/>
<feature type="chain" id="PRO_5006604471" description="Thioredoxin domain-containing protein" evidence="1">
    <location>
        <begin position="21"/>
        <end position="159"/>
    </location>
</feature>
<name>A0A0S2SIW3_9GAMM</name>
<organism evidence="3 4">
    <name type="scientific">Aeromonas schubertii</name>
    <dbReference type="NCBI Taxonomy" id="652"/>
    <lineage>
        <taxon>Bacteria</taxon>
        <taxon>Pseudomonadati</taxon>
        <taxon>Pseudomonadota</taxon>
        <taxon>Gammaproteobacteria</taxon>
        <taxon>Aeromonadales</taxon>
        <taxon>Aeromonadaceae</taxon>
        <taxon>Aeromonas</taxon>
    </lineage>
</organism>